<feature type="transmembrane region" description="Helical" evidence="1">
    <location>
        <begin position="126"/>
        <end position="143"/>
    </location>
</feature>
<evidence type="ECO:0000313" key="2">
    <source>
        <dbReference type="EMBL" id="AXX96066.1"/>
    </source>
</evidence>
<gene>
    <name evidence="2" type="ORF">AELL_2449</name>
    <name evidence="3" type="ORF">CP962_12680</name>
</gene>
<name>A0A347UB38_9BACT</name>
<reference evidence="3 5" key="1">
    <citation type="submission" date="2017-09" db="EMBL/GenBank/DDBJ databases">
        <title>Genomics of the genus Arcobacter.</title>
        <authorList>
            <person name="Perez-Cataluna A."/>
            <person name="Figueras M.J."/>
            <person name="Salas-Masso N."/>
        </authorList>
    </citation>
    <scope>NUCLEOTIDE SEQUENCE [LARGE SCALE GENOMIC DNA]</scope>
    <source>
        <strain evidence="3 5">CECT 7837</strain>
    </source>
</reference>
<proteinExistence type="predicted"/>
<keyword evidence="1" id="KW-0472">Membrane</keyword>
<evidence type="ECO:0000313" key="5">
    <source>
        <dbReference type="Proteomes" id="UP000290588"/>
    </source>
</evidence>
<evidence type="ECO:0000313" key="4">
    <source>
        <dbReference type="Proteomes" id="UP000262582"/>
    </source>
</evidence>
<dbReference type="Proteomes" id="UP000290588">
    <property type="component" value="Unassembled WGS sequence"/>
</dbReference>
<sequence>METSKLEKFANIKYLLLIVSFVLFLDIFLLENNFENIYCLKLDFFKNSVGFFLVFLCLYSFYIAIVSKMIFAFFTMIVELKVKKKNSAYYIEYYKLLTKSFKDNNSVMFNYTQEKWKEQTQLYESLSIYYGTVCLFLFDYLYYKNSIIDLFLKKITTHFLQSINLIDTFIFLIIIGSVFFLLFLLPYFLLKEYLEERGFIRINNLIKKEILEKKYK</sequence>
<keyword evidence="4" id="KW-1185">Reference proteome</keyword>
<dbReference type="Proteomes" id="UP000262582">
    <property type="component" value="Chromosome"/>
</dbReference>
<organism evidence="3 5">
    <name type="scientific">Arcobacter ellisii</name>
    <dbReference type="NCBI Taxonomy" id="913109"/>
    <lineage>
        <taxon>Bacteria</taxon>
        <taxon>Pseudomonadati</taxon>
        <taxon>Campylobacterota</taxon>
        <taxon>Epsilonproteobacteria</taxon>
        <taxon>Campylobacterales</taxon>
        <taxon>Arcobacteraceae</taxon>
        <taxon>Arcobacter</taxon>
    </lineage>
</organism>
<dbReference type="KEGG" id="aell:AELL_2449"/>
<dbReference type="EMBL" id="CP032097">
    <property type="protein sequence ID" value="AXX96066.1"/>
    <property type="molecule type" value="Genomic_DNA"/>
</dbReference>
<evidence type="ECO:0000256" key="1">
    <source>
        <dbReference type="SAM" id="Phobius"/>
    </source>
</evidence>
<dbReference type="RefSeq" id="WP_118918213.1">
    <property type="nucleotide sequence ID" value="NZ_CP032097.1"/>
</dbReference>
<dbReference type="AlphaFoldDB" id="A0A347UB38"/>
<feature type="transmembrane region" description="Helical" evidence="1">
    <location>
        <begin position="163"/>
        <end position="190"/>
    </location>
</feature>
<protein>
    <submittedName>
        <fullName evidence="2">Membrane protein</fullName>
    </submittedName>
</protein>
<keyword evidence="1" id="KW-1133">Transmembrane helix</keyword>
<dbReference type="EMBL" id="NXIG01000016">
    <property type="protein sequence ID" value="RXI28931.1"/>
    <property type="molecule type" value="Genomic_DNA"/>
</dbReference>
<feature type="transmembrane region" description="Helical" evidence="1">
    <location>
        <begin position="12"/>
        <end position="30"/>
    </location>
</feature>
<accession>A0A347UB38</accession>
<keyword evidence="1" id="KW-0812">Transmembrane</keyword>
<feature type="transmembrane region" description="Helical" evidence="1">
    <location>
        <begin position="50"/>
        <end position="78"/>
    </location>
</feature>
<reference evidence="2 4" key="2">
    <citation type="submission" date="2018-08" db="EMBL/GenBank/DDBJ databases">
        <title>Complete genome of the Arcobacter ellisii type strain LMG 26155.</title>
        <authorList>
            <person name="Miller W.G."/>
            <person name="Yee E."/>
            <person name="Bono J.L."/>
        </authorList>
    </citation>
    <scope>NUCLEOTIDE SEQUENCE [LARGE SCALE GENOMIC DNA]</scope>
    <source>
        <strain evidence="2 4">LMG 26155</strain>
    </source>
</reference>
<evidence type="ECO:0000313" key="3">
    <source>
        <dbReference type="EMBL" id="RXI28931.1"/>
    </source>
</evidence>